<accession>A0ABY7BT31</accession>
<gene>
    <name evidence="10" type="ORF">OTK00_001160</name>
</gene>
<proteinExistence type="inferred from homology"/>
<reference evidence="10" key="1">
    <citation type="submission" date="2022-12" db="EMBL/GenBank/DDBJ databases">
        <authorList>
            <person name="Bing R.G."/>
            <person name="Willard D.J."/>
            <person name="Manesh M.J.H."/>
            <person name="Laemthong T."/>
            <person name="Crosby J.R."/>
            <person name="Kelly R.M."/>
        </authorList>
    </citation>
    <scope>NUCLEOTIDE SEQUENCE</scope>
    <source>
        <strain evidence="10">DSM 8990</strain>
    </source>
</reference>
<keyword evidence="2" id="KW-1003">Cell membrane</keyword>
<dbReference type="EMBL" id="CP113865">
    <property type="protein sequence ID" value="WAM34899.1"/>
    <property type="molecule type" value="Genomic_DNA"/>
</dbReference>
<feature type="transmembrane region" description="Helical" evidence="7">
    <location>
        <begin position="329"/>
        <end position="359"/>
    </location>
</feature>
<feature type="domain" description="MacB-like periplasmic core" evidence="9">
    <location>
        <begin position="23"/>
        <end position="210"/>
    </location>
</feature>
<dbReference type="PANTHER" id="PTHR30572:SF4">
    <property type="entry name" value="ABC TRANSPORTER PERMEASE YTRF"/>
    <property type="match status" value="1"/>
</dbReference>
<sequence>MSSIVEYIKFSLSSIKNNKIRFVLSMFNITLGVFLVTVIIIMAGSFKDKMYTEMKVSDEKVISIVQGRPESRASYYYSYPIFDDSHIDMIKKISSLKNVVGVKVWSPDSITAVNSKGQRKSVFTRIIGTKKLFLDNLGAIIEHGRIFKKGNEVVIGAKIAEIGSIQVGDKIEIEDSNRKYIFTVCGILKLQKPQMFSDTPDLINFMIAAPVDIDAFSNKKYGMISAKVNSINFLESTCKEIERILNSDNLIKSELKGWGLSVIAVSRMDVLKAINNWFRYIYFFILVVIIMVSLISVANITNTMITTVYERYQEIGIMKVVGASNLQIAAFYIFECAIIGILGTFIGLIPGILLSRLLVYIIKWNYITDNTLLFITCTVMGLISPLLAGYLASRKAVKLQLINALYKE</sequence>
<organism evidence="10 11">
    <name type="scientific">Caldicellulosiruptor morganii</name>
    <dbReference type="NCBI Taxonomy" id="1387555"/>
    <lineage>
        <taxon>Bacteria</taxon>
        <taxon>Bacillati</taxon>
        <taxon>Bacillota</taxon>
        <taxon>Bacillota incertae sedis</taxon>
        <taxon>Caldicellulosiruptorales</taxon>
        <taxon>Caldicellulosiruptoraceae</taxon>
        <taxon>Caldicellulosiruptor</taxon>
    </lineage>
</organism>
<feature type="transmembrane region" description="Helical" evidence="7">
    <location>
        <begin position="277"/>
        <end position="300"/>
    </location>
</feature>
<feature type="transmembrane region" description="Helical" evidence="7">
    <location>
        <begin position="371"/>
        <end position="392"/>
    </location>
</feature>
<name>A0ABY7BT31_9FIRM</name>
<dbReference type="Pfam" id="PF12704">
    <property type="entry name" value="MacB_PCD"/>
    <property type="match status" value="1"/>
</dbReference>
<evidence type="ECO:0000313" key="11">
    <source>
        <dbReference type="Proteomes" id="UP001164909"/>
    </source>
</evidence>
<evidence type="ECO:0000259" key="8">
    <source>
        <dbReference type="Pfam" id="PF02687"/>
    </source>
</evidence>
<evidence type="ECO:0000256" key="6">
    <source>
        <dbReference type="ARBA" id="ARBA00038076"/>
    </source>
</evidence>
<evidence type="ECO:0000256" key="7">
    <source>
        <dbReference type="SAM" id="Phobius"/>
    </source>
</evidence>
<keyword evidence="11" id="KW-1185">Reference proteome</keyword>
<keyword evidence="5 7" id="KW-0472">Membrane</keyword>
<evidence type="ECO:0000256" key="5">
    <source>
        <dbReference type="ARBA" id="ARBA00023136"/>
    </source>
</evidence>
<dbReference type="InterPro" id="IPR003838">
    <property type="entry name" value="ABC3_permease_C"/>
</dbReference>
<evidence type="ECO:0000313" key="10">
    <source>
        <dbReference type="EMBL" id="WAM34899.1"/>
    </source>
</evidence>
<dbReference type="RefSeq" id="WP_045169447.1">
    <property type="nucleotide sequence ID" value="NZ_CP113865.1"/>
</dbReference>
<keyword evidence="4 7" id="KW-1133">Transmembrane helix</keyword>
<keyword evidence="3 7" id="KW-0812">Transmembrane</keyword>
<dbReference type="InterPro" id="IPR025857">
    <property type="entry name" value="MacB_PCD"/>
</dbReference>
<evidence type="ECO:0000256" key="3">
    <source>
        <dbReference type="ARBA" id="ARBA00022692"/>
    </source>
</evidence>
<comment type="similarity">
    <text evidence="6">Belongs to the ABC-4 integral membrane protein family.</text>
</comment>
<evidence type="ECO:0000256" key="2">
    <source>
        <dbReference type="ARBA" id="ARBA00022475"/>
    </source>
</evidence>
<evidence type="ECO:0000256" key="1">
    <source>
        <dbReference type="ARBA" id="ARBA00004651"/>
    </source>
</evidence>
<dbReference type="InterPro" id="IPR050250">
    <property type="entry name" value="Macrolide_Exporter_MacB"/>
</dbReference>
<protein>
    <submittedName>
        <fullName evidence="10">ABC transporter permease</fullName>
    </submittedName>
</protein>
<evidence type="ECO:0000259" key="9">
    <source>
        <dbReference type="Pfam" id="PF12704"/>
    </source>
</evidence>
<feature type="transmembrane region" description="Helical" evidence="7">
    <location>
        <begin position="20"/>
        <end position="46"/>
    </location>
</feature>
<feature type="domain" description="ABC3 transporter permease C-terminal" evidence="8">
    <location>
        <begin position="287"/>
        <end position="400"/>
    </location>
</feature>
<evidence type="ECO:0000256" key="4">
    <source>
        <dbReference type="ARBA" id="ARBA00022989"/>
    </source>
</evidence>
<dbReference type="Proteomes" id="UP001164909">
    <property type="component" value="Chromosome"/>
</dbReference>
<dbReference type="PANTHER" id="PTHR30572">
    <property type="entry name" value="MEMBRANE COMPONENT OF TRANSPORTER-RELATED"/>
    <property type="match status" value="1"/>
</dbReference>
<dbReference type="Pfam" id="PF02687">
    <property type="entry name" value="FtsX"/>
    <property type="match status" value="1"/>
</dbReference>
<comment type="subcellular location">
    <subcellularLocation>
        <location evidence="1">Cell membrane</location>
        <topology evidence="1">Multi-pass membrane protein</topology>
    </subcellularLocation>
</comment>